<reference evidence="1 2" key="1">
    <citation type="submission" date="2019-06" db="EMBL/GenBank/DDBJ databases">
        <title>Genomic Encyclopedia of Type Strains, Phase IV (KMG-V): Genome sequencing to study the core and pangenomes of soil and plant-associated prokaryotes.</title>
        <authorList>
            <person name="Whitman W."/>
        </authorList>
    </citation>
    <scope>NUCLEOTIDE SEQUENCE [LARGE SCALE GENOMIC DNA]</scope>
    <source>
        <strain evidence="1 2">BR 11865</strain>
    </source>
</reference>
<sequence>MCECKSLILLTVTEAIGDLPVGQIFNCTFFDKQAVARDHCPLSGNISI</sequence>
<evidence type="ECO:0000313" key="2">
    <source>
        <dbReference type="Proteomes" id="UP000316545"/>
    </source>
</evidence>
<dbReference type="Proteomes" id="UP000316545">
    <property type="component" value="Unassembled WGS sequence"/>
</dbReference>
<name>A0A560FJ78_9PROT</name>
<organism evidence="1 2">
    <name type="scientific">Nitrospirillum amazonense</name>
    <dbReference type="NCBI Taxonomy" id="28077"/>
    <lineage>
        <taxon>Bacteria</taxon>
        <taxon>Pseudomonadati</taxon>
        <taxon>Pseudomonadota</taxon>
        <taxon>Alphaproteobacteria</taxon>
        <taxon>Rhodospirillales</taxon>
        <taxon>Azospirillaceae</taxon>
        <taxon>Nitrospirillum</taxon>
    </lineage>
</organism>
<gene>
    <name evidence="1" type="ORF">FBZ88_11713</name>
</gene>
<accession>A0A560FJ78</accession>
<comment type="caution">
    <text evidence="1">The sequence shown here is derived from an EMBL/GenBank/DDBJ whole genome shotgun (WGS) entry which is preliminary data.</text>
</comment>
<dbReference type="AlphaFoldDB" id="A0A560FJ78"/>
<evidence type="ECO:0000313" key="1">
    <source>
        <dbReference type="EMBL" id="TWB21659.1"/>
    </source>
</evidence>
<protein>
    <submittedName>
        <fullName evidence="1">Uncharacterized protein</fullName>
    </submittedName>
</protein>
<proteinExistence type="predicted"/>
<dbReference type="EMBL" id="VITO01000017">
    <property type="protein sequence ID" value="TWB21659.1"/>
    <property type="molecule type" value="Genomic_DNA"/>
</dbReference>
<keyword evidence="2" id="KW-1185">Reference proteome</keyword>